<comment type="caution">
    <text evidence="1">The sequence shown here is derived from an EMBL/GenBank/DDBJ whole genome shotgun (WGS) entry which is preliminary data.</text>
</comment>
<sequence length="165" mass="18394">MEVAMKISKRARVIIIGLLAIGAVVVLWCSDYLSKRDQVEQATMSAIQQASEAVQFRAQERQKIISQGSSLPFYAAKMSDPANQSAVLQEILYGLNEDSALPPLKMNDFRMSSTLSIDVSAEVEFITLFGIPKHTTLRLNLPLIPFKHQTGGETYPWTRTIKSYS</sequence>
<reference evidence="2" key="1">
    <citation type="journal article" date="2019" name="Int. J. Syst. Evol. Microbiol.">
        <title>The Global Catalogue of Microorganisms (GCM) 10K type strain sequencing project: providing services to taxonomists for standard genome sequencing and annotation.</title>
        <authorList>
            <consortium name="The Broad Institute Genomics Platform"/>
            <consortium name="The Broad Institute Genome Sequencing Center for Infectious Disease"/>
            <person name="Wu L."/>
            <person name="Ma J."/>
        </authorList>
    </citation>
    <scope>NUCLEOTIDE SEQUENCE [LARGE SCALE GENOMIC DNA]</scope>
    <source>
        <strain evidence="2">CGMCC 1.15044</strain>
    </source>
</reference>
<accession>A0ABQ1GE99</accession>
<name>A0ABQ1GE99_9BACL</name>
<proteinExistence type="predicted"/>
<dbReference type="EMBL" id="BMHF01000009">
    <property type="protein sequence ID" value="GGA41856.1"/>
    <property type="molecule type" value="Genomic_DNA"/>
</dbReference>
<dbReference type="Proteomes" id="UP000609323">
    <property type="component" value="Unassembled WGS sequence"/>
</dbReference>
<protein>
    <recommendedName>
        <fullName evidence="3">Flp pilus-assembly TadG-like N-terminal domain-containing protein</fullName>
    </recommendedName>
</protein>
<keyword evidence="2" id="KW-1185">Reference proteome</keyword>
<evidence type="ECO:0000313" key="1">
    <source>
        <dbReference type="EMBL" id="GGA41856.1"/>
    </source>
</evidence>
<evidence type="ECO:0008006" key="3">
    <source>
        <dbReference type="Google" id="ProtNLM"/>
    </source>
</evidence>
<evidence type="ECO:0000313" key="2">
    <source>
        <dbReference type="Proteomes" id="UP000609323"/>
    </source>
</evidence>
<organism evidence="1 2">
    <name type="scientific">Paenibacillus physcomitrellae</name>
    <dbReference type="NCBI Taxonomy" id="1619311"/>
    <lineage>
        <taxon>Bacteria</taxon>
        <taxon>Bacillati</taxon>
        <taxon>Bacillota</taxon>
        <taxon>Bacilli</taxon>
        <taxon>Bacillales</taxon>
        <taxon>Paenibacillaceae</taxon>
        <taxon>Paenibacillus</taxon>
    </lineage>
</organism>
<gene>
    <name evidence="1" type="ORF">GCM10010917_28910</name>
</gene>